<dbReference type="Proteomes" id="UP001168575">
    <property type="component" value="Unassembled WGS sequence"/>
</dbReference>
<keyword evidence="2" id="KW-1185">Reference proteome</keyword>
<evidence type="ECO:0000313" key="2">
    <source>
        <dbReference type="Proteomes" id="UP001168575"/>
    </source>
</evidence>
<gene>
    <name evidence="1" type="ORF">Q3982_09640</name>
</gene>
<proteinExistence type="predicted"/>
<comment type="caution">
    <text evidence="1">The sequence shown here is derived from an EMBL/GenBank/DDBJ whole genome shotgun (WGS) entry which is preliminary data.</text>
</comment>
<evidence type="ECO:0000313" key="1">
    <source>
        <dbReference type="EMBL" id="MDO4842925.1"/>
    </source>
</evidence>
<dbReference type="AlphaFoldDB" id="A0AA43U9X9"/>
<sequence length="83" mass="9725">MKSQKKNSFKIRGAKVFFVICFVAIALIMIFAVQSNVDHSMRTHQMQMVDMVTNRIAENMNSFFQAQWGNLEFVEKNLRSQTY</sequence>
<organism evidence="1 2">
    <name type="scientific">Phoenicibacter congonensis</name>
    <dbReference type="NCBI Taxonomy" id="1944646"/>
    <lineage>
        <taxon>Bacteria</taxon>
        <taxon>Bacillati</taxon>
        <taxon>Actinomycetota</taxon>
        <taxon>Coriobacteriia</taxon>
        <taxon>Eggerthellales</taxon>
        <taxon>Eggerthellaceae</taxon>
        <taxon>Phoenicibacter</taxon>
    </lineage>
</organism>
<reference evidence="1" key="1">
    <citation type="submission" date="2023-07" db="EMBL/GenBank/DDBJ databases">
        <title>Between Cages and Wild: Unraveling the Impact of Captivity on Animal Microbiomes and Antimicrobial Resistance.</title>
        <authorList>
            <person name="Schmartz G.P."/>
            <person name="Rehner J."/>
            <person name="Schuff M.J."/>
            <person name="Becker S.L."/>
            <person name="Kravczyk M."/>
            <person name="Gurevich A."/>
            <person name="Francke R."/>
            <person name="Mueller R."/>
            <person name="Keller V."/>
            <person name="Keller A."/>
        </authorList>
    </citation>
    <scope>NUCLEOTIDE SEQUENCE</scope>
    <source>
        <strain evidence="1">S12M_St_49</strain>
    </source>
</reference>
<dbReference type="EMBL" id="JAUMVS010000374">
    <property type="protein sequence ID" value="MDO4842925.1"/>
    <property type="molecule type" value="Genomic_DNA"/>
</dbReference>
<feature type="non-terminal residue" evidence="1">
    <location>
        <position position="83"/>
    </location>
</feature>
<accession>A0AA43U9X9</accession>
<name>A0AA43U9X9_9ACTN</name>
<protein>
    <submittedName>
        <fullName evidence="1">Uncharacterized protein</fullName>
    </submittedName>
</protein>